<comment type="caution">
    <text evidence="3">The sequence shown here is derived from an EMBL/GenBank/DDBJ whole genome shotgun (WGS) entry which is preliminary data.</text>
</comment>
<keyword evidence="2" id="KW-0313">Glucose metabolism</keyword>
<protein>
    <submittedName>
        <fullName evidence="3">Lactonase family protein</fullName>
    </submittedName>
</protein>
<dbReference type="InterPro" id="IPR019405">
    <property type="entry name" value="Lactonase_7-beta_prop"/>
</dbReference>
<dbReference type="InterPro" id="IPR015943">
    <property type="entry name" value="WD40/YVTN_repeat-like_dom_sf"/>
</dbReference>
<dbReference type="InterPro" id="IPR050282">
    <property type="entry name" value="Cycloisomerase_2"/>
</dbReference>
<dbReference type="PANTHER" id="PTHR30344:SF1">
    <property type="entry name" value="6-PHOSPHOGLUCONOLACTONASE"/>
    <property type="match status" value="1"/>
</dbReference>
<keyword evidence="2" id="KW-0119">Carbohydrate metabolism</keyword>
<proteinExistence type="inferred from homology"/>
<dbReference type="AlphaFoldDB" id="A0A9D1ZH90"/>
<dbReference type="SUPFAM" id="SSF51004">
    <property type="entry name" value="C-terminal (heme d1) domain of cytochrome cd1-nitrite reductase"/>
    <property type="match status" value="1"/>
</dbReference>
<dbReference type="InterPro" id="IPR011048">
    <property type="entry name" value="Haem_d1_sf"/>
</dbReference>
<comment type="similarity">
    <text evidence="1">Belongs to the cycloisomerase 2 family.</text>
</comment>
<reference evidence="3" key="1">
    <citation type="journal article" date="2021" name="PeerJ">
        <title>Extensive microbial diversity within the chicken gut microbiome revealed by metagenomics and culture.</title>
        <authorList>
            <person name="Gilroy R."/>
            <person name="Ravi A."/>
            <person name="Getino M."/>
            <person name="Pursley I."/>
            <person name="Horton D.L."/>
            <person name="Alikhan N.F."/>
            <person name="Baker D."/>
            <person name="Gharbi K."/>
            <person name="Hall N."/>
            <person name="Watson M."/>
            <person name="Adriaenssens E.M."/>
            <person name="Foster-Nyarko E."/>
            <person name="Jarju S."/>
            <person name="Secka A."/>
            <person name="Antonio M."/>
            <person name="Oren A."/>
            <person name="Chaudhuri R.R."/>
            <person name="La Ragione R."/>
            <person name="Hildebrand F."/>
            <person name="Pallen M.J."/>
        </authorList>
    </citation>
    <scope>NUCLEOTIDE SEQUENCE</scope>
    <source>
        <strain evidence="3">Gambia2-208</strain>
    </source>
</reference>
<dbReference type="GO" id="GO:0005829">
    <property type="term" value="C:cytosol"/>
    <property type="evidence" value="ECO:0007669"/>
    <property type="project" value="TreeGrafter"/>
</dbReference>
<evidence type="ECO:0000313" key="4">
    <source>
        <dbReference type="Proteomes" id="UP000886851"/>
    </source>
</evidence>
<evidence type="ECO:0000256" key="2">
    <source>
        <dbReference type="ARBA" id="ARBA00022526"/>
    </source>
</evidence>
<evidence type="ECO:0000256" key="1">
    <source>
        <dbReference type="ARBA" id="ARBA00005564"/>
    </source>
</evidence>
<dbReference type="Pfam" id="PF10282">
    <property type="entry name" value="Lactonase"/>
    <property type="match status" value="1"/>
</dbReference>
<accession>A0A9D1ZH90</accession>
<organism evidence="3 4">
    <name type="scientific">Candidatus Bacteroides pullicola</name>
    <dbReference type="NCBI Taxonomy" id="2838475"/>
    <lineage>
        <taxon>Bacteria</taxon>
        <taxon>Pseudomonadati</taxon>
        <taxon>Bacteroidota</taxon>
        <taxon>Bacteroidia</taxon>
        <taxon>Bacteroidales</taxon>
        <taxon>Bacteroidaceae</taxon>
        <taxon>Bacteroides</taxon>
    </lineage>
</organism>
<reference evidence="3" key="2">
    <citation type="submission" date="2021-04" db="EMBL/GenBank/DDBJ databases">
        <authorList>
            <person name="Gilroy R."/>
        </authorList>
    </citation>
    <scope>NUCLEOTIDE SEQUENCE</scope>
    <source>
        <strain evidence="3">Gambia2-208</strain>
    </source>
</reference>
<dbReference type="FunFam" id="2.130.10.10:FF:000306">
    <property type="entry name" value="3-carboxymuconate cyclase"/>
    <property type="match status" value="1"/>
</dbReference>
<dbReference type="EMBL" id="DXCV01000021">
    <property type="protein sequence ID" value="HIY87499.1"/>
    <property type="molecule type" value="Genomic_DNA"/>
</dbReference>
<dbReference type="GO" id="GO:0017057">
    <property type="term" value="F:6-phosphogluconolactonase activity"/>
    <property type="evidence" value="ECO:0007669"/>
    <property type="project" value="TreeGrafter"/>
</dbReference>
<dbReference type="PROSITE" id="PS51257">
    <property type="entry name" value="PROKAR_LIPOPROTEIN"/>
    <property type="match status" value="1"/>
</dbReference>
<dbReference type="Proteomes" id="UP000886851">
    <property type="component" value="Unassembled WGS sequence"/>
</dbReference>
<gene>
    <name evidence="3" type="ORF">H9824_02190</name>
</gene>
<dbReference type="PANTHER" id="PTHR30344">
    <property type="entry name" value="6-PHOSPHOGLUCONOLACTONASE-RELATED"/>
    <property type="match status" value="1"/>
</dbReference>
<name>A0A9D1ZH90_9BACE</name>
<dbReference type="GO" id="GO:0006006">
    <property type="term" value="P:glucose metabolic process"/>
    <property type="evidence" value="ECO:0007669"/>
    <property type="project" value="UniProtKB-KW"/>
</dbReference>
<sequence>MKMLSLFLLISSLGACTMKDADGKADELTMLVGTYTNGTSKGIYTFRFDQQTGSGSALDSVELPNPSYLTVSENCKFVYAVSEMNDNTAALNTLAFNPESGSLRLVGKQLTRGADPCHVVANDRIVLTANYSGGSLSVFPLNADGTTAPADTLFHGQATGPDKLRQITPHIHCAVFSPDGNYVFATDFSADRILRFTVTSKGLSAMPEDTAIPVKPDSGPRHLTFAPDGKHAYVIGELSGEITAFAYADGNLTALQTIAADTTGARGSADIHVSPDGKFLYASNRLKNDGIAIFAIHPQEGTLTPIGYQRTGIHPRNFNITPNGKYLLVACRDSNVIQVFERNLQSGKLKDTHQDIRIDKPVCIVFVNKL</sequence>
<evidence type="ECO:0000313" key="3">
    <source>
        <dbReference type="EMBL" id="HIY87499.1"/>
    </source>
</evidence>
<dbReference type="Gene3D" id="2.130.10.10">
    <property type="entry name" value="YVTN repeat-like/Quinoprotein amine dehydrogenase"/>
    <property type="match status" value="1"/>
</dbReference>